<dbReference type="EMBL" id="CAUEEQ010056934">
    <property type="protein sequence ID" value="CAJ0963134.1"/>
    <property type="molecule type" value="Genomic_DNA"/>
</dbReference>
<comment type="caution">
    <text evidence="2">The sequence shown here is derived from an EMBL/GenBank/DDBJ whole genome shotgun (WGS) entry which is preliminary data.</text>
</comment>
<gene>
    <name evidence="2" type="ORF">RIMI_LOCUS18561019</name>
</gene>
<feature type="transmembrane region" description="Helical" evidence="1">
    <location>
        <begin position="86"/>
        <end position="104"/>
    </location>
</feature>
<keyword evidence="1" id="KW-0472">Membrane</keyword>
<feature type="transmembrane region" description="Helical" evidence="1">
    <location>
        <begin position="141"/>
        <end position="161"/>
    </location>
</feature>
<keyword evidence="1" id="KW-0812">Transmembrane</keyword>
<evidence type="ECO:0000256" key="1">
    <source>
        <dbReference type="SAM" id="Phobius"/>
    </source>
</evidence>
<keyword evidence="3" id="KW-1185">Reference proteome</keyword>
<protein>
    <submittedName>
        <fullName evidence="2">Uncharacterized protein</fullName>
    </submittedName>
</protein>
<organism evidence="2 3">
    <name type="scientific">Ranitomeya imitator</name>
    <name type="common">mimic poison frog</name>
    <dbReference type="NCBI Taxonomy" id="111125"/>
    <lineage>
        <taxon>Eukaryota</taxon>
        <taxon>Metazoa</taxon>
        <taxon>Chordata</taxon>
        <taxon>Craniata</taxon>
        <taxon>Vertebrata</taxon>
        <taxon>Euteleostomi</taxon>
        <taxon>Amphibia</taxon>
        <taxon>Batrachia</taxon>
        <taxon>Anura</taxon>
        <taxon>Neobatrachia</taxon>
        <taxon>Hyloidea</taxon>
        <taxon>Dendrobatidae</taxon>
        <taxon>Dendrobatinae</taxon>
        <taxon>Ranitomeya</taxon>
    </lineage>
</organism>
<proteinExistence type="predicted"/>
<reference evidence="2" key="1">
    <citation type="submission" date="2023-07" db="EMBL/GenBank/DDBJ databases">
        <authorList>
            <person name="Stuckert A."/>
        </authorList>
    </citation>
    <scope>NUCLEOTIDE SEQUENCE</scope>
</reference>
<feature type="transmembrane region" description="Helical" evidence="1">
    <location>
        <begin position="58"/>
        <end position="80"/>
    </location>
</feature>
<sequence length="353" mass="40092">MRFFAAKKRIDVYGYDAHIAIYYVGCAIYYVGCAIYYVGCAIYYVGCYTLRGLLYTTWAVIHYVGCYTLRGLLYTTWAVIYDVSCAIHYVGCVIYYAGCVIYYVGCVMHYVGCVIYCVRGLLYTMWLCYTLHGLLYTTWPVLYTTWAVIYYVGCYILRGLLYTTFQSNHQRIHLNHPKSRKASSFHEFARSTSDAWDIDDDESEEILHSVSYQTLGSKISDTEVELTSNFKRPEDNSSQTIVTSISEDQLHRVTAVTTNASLLLPIIALEIRTVRLVQQQVHCLLAGHPIRIPLDNATAVPYVNHLAEAPVVRKPLQKLQSHTFRPIIPLVARISDQNASGAPSMTLREKNAP</sequence>
<evidence type="ECO:0000313" key="2">
    <source>
        <dbReference type="EMBL" id="CAJ0963134.1"/>
    </source>
</evidence>
<name>A0ABN9MBQ4_9NEOB</name>
<accession>A0ABN9MBQ4</accession>
<keyword evidence="1" id="KW-1133">Transmembrane helix</keyword>
<dbReference type="Proteomes" id="UP001176940">
    <property type="component" value="Unassembled WGS sequence"/>
</dbReference>
<evidence type="ECO:0000313" key="3">
    <source>
        <dbReference type="Proteomes" id="UP001176940"/>
    </source>
</evidence>
<feature type="transmembrane region" description="Helical" evidence="1">
    <location>
        <begin position="20"/>
        <end position="46"/>
    </location>
</feature>